<keyword evidence="3" id="KW-1185">Reference proteome</keyword>
<name>A0A944D8R6_DENI1</name>
<dbReference type="InterPro" id="IPR010727">
    <property type="entry name" value="DUF1302"/>
</dbReference>
<evidence type="ECO:0000313" key="3">
    <source>
        <dbReference type="Proteomes" id="UP000694660"/>
    </source>
</evidence>
<dbReference type="RefSeq" id="WP_214359856.1">
    <property type="nucleotide sequence ID" value="NZ_JAEKFT010000002.1"/>
</dbReference>
<comment type="caution">
    <text evidence="2">The sequence shown here is derived from an EMBL/GenBank/DDBJ whole genome shotgun (WGS) entry which is preliminary data.</text>
</comment>
<evidence type="ECO:0000256" key="1">
    <source>
        <dbReference type="SAM" id="SignalP"/>
    </source>
</evidence>
<sequence length="580" mass="62867">MHVQKPPSQWKAFRRSPLAAAIALLATTSHAAMIETSDPDLRVRWDNTVKYSAAARTGKQSAVLLGSSNEDDGNRNFNRGLVSNRLDWFSELDVQRGNFGGRISAAAWYDSVYNEANDNPGFAGGGAPNQFSVPYNKFTDKTRDIHGSNAEVLDAFVFGRFELAGRRASMRLGQHSILWGESLFFGANAIGGAQSPVDGVKLLSVPNTSFKEATRPVPQISGQIELAPQVTLSAYYQFRWDRNRLPAVGSYFSTVDMNPEGGEQILLPQASQGGPFLDGNILRASDQRAKNSGQGGLQLRFNDDETDYGIYLVRFHSKNFQQIANLGVRSVIHAGPGGCVVPGSFPTGPASCGLVAPRTYQLAWHEGIMALGFSASRTFGPMNLAAEVSVRHNQDLASSNSVNTQALGGAATNNSDRPAYAVGRTAHLNLSTLWQVPATPLWREAAFTGEIAWNRVLKITKNPTAVDPNATRDAVSMRFVLEPTYRQVIPGVDIGVPIGLGYTPKGSRSMALGPGSLPASGGGDFNIGVNGSYLDVWRFSVTYTHFFGPEGNFLDANNNFSYRQAMKDRNFVALSVRRTF</sequence>
<protein>
    <submittedName>
        <fullName evidence="2">DUF1302 family protein</fullName>
    </submittedName>
</protein>
<reference evidence="3" key="1">
    <citation type="journal article" date="2022" name="ISME J.">
        <title>Genetic and phylogenetic analysis of dissimilatory iodate-reducing bacteria identifies potential niches across the world's oceans.</title>
        <authorList>
            <person name="Reyes-Umana V."/>
            <person name="Henning Z."/>
            <person name="Lee K."/>
            <person name="Barnum T.P."/>
            <person name="Coates J.D."/>
        </authorList>
    </citation>
    <scope>NUCLEOTIDE SEQUENCE [LARGE SCALE GENOMIC DNA]</scope>
    <source>
        <strain evidence="3">IR12</strain>
    </source>
</reference>
<dbReference type="EMBL" id="JAEKFT010000002">
    <property type="protein sequence ID" value="MBT0960103.1"/>
    <property type="molecule type" value="Genomic_DNA"/>
</dbReference>
<gene>
    <name evidence="2" type="ORF">I8J34_02850</name>
</gene>
<dbReference type="AlphaFoldDB" id="A0A944D8R6"/>
<organism evidence="2 3">
    <name type="scientific">Denitromonas iodatirespirans</name>
    <dbReference type="NCBI Taxonomy" id="2795389"/>
    <lineage>
        <taxon>Bacteria</taxon>
        <taxon>Pseudomonadati</taxon>
        <taxon>Pseudomonadota</taxon>
        <taxon>Betaproteobacteria</taxon>
        <taxon>Rhodocyclales</taxon>
        <taxon>Zoogloeaceae</taxon>
        <taxon>Denitromonas</taxon>
    </lineage>
</organism>
<dbReference type="Proteomes" id="UP000694660">
    <property type="component" value="Unassembled WGS sequence"/>
</dbReference>
<feature type="chain" id="PRO_5037621808" evidence="1">
    <location>
        <begin position="32"/>
        <end position="580"/>
    </location>
</feature>
<feature type="signal peptide" evidence="1">
    <location>
        <begin position="1"/>
        <end position="31"/>
    </location>
</feature>
<keyword evidence="1" id="KW-0732">Signal</keyword>
<proteinExistence type="predicted"/>
<evidence type="ECO:0000313" key="2">
    <source>
        <dbReference type="EMBL" id="MBT0960103.1"/>
    </source>
</evidence>
<dbReference type="Pfam" id="PF06980">
    <property type="entry name" value="DUF1302"/>
    <property type="match status" value="1"/>
</dbReference>
<accession>A0A944D8R6</accession>